<evidence type="ECO:0000256" key="4">
    <source>
        <dbReference type="ARBA" id="ARBA00022801"/>
    </source>
</evidence>
<proteinExistence type="inferred from homology"/>
<dbReference type="GO" id="GO:0008413">
    <property type="term" value="F:8-oxo-7,8-dihydroguanosine triphosphate pyrophosphatase activity"/>
    <property type="evidence" value="ECO:0007669"/>
    <property type="project" value="InterPro"/>
</dbReference>
<keyword evidence="8" id="KW-1185">Reference proteome</keyword>
<evidence type="ECO:0000259" key="6">
    <source>
        <dbReference type="PROSITE" id="PS51462"/>
    </source>
</evidence>
<dbReference type="KEGG" id="bpb:bpr_I0727"/>
<dbReference type="AlphaFoldDB" id="E0S0Z5"/>
<evidence type="ECO:0000313" key="7">
    <source>
        <dbReference type="EMBL" id="ADL33470.1"/>
    </source>
</evidence>
<dbReference type="CDD" id="cd18886">
    <property type="entry name" value="NUDIX_MutT_Nudt1"/>
    <property type="match status" value="1"/>
</dbReference>
<dbReference type="Proteomes" id="UP000001299">
    <property type="component" value="Chromosome 1"/>
</dbReference>
<evidence type="ECO:0000256" key="2">
    <source>
        <dbReference type="ARBA" id="ARBA00005582"/>
    </source>
</evidence>
<dbReference type="InterPro" id="IPR015797">
    <property type="entry name" value="NUDIX_hydrolase-like_dom_sf"/>
</dbReference>
<name>E0S0Z5_BUTPB</name>
<protein>
    <submittedName>
        <fullName evidence="7">NUDIX domain-containing protein</fullName>
    </submittedName>
</protein>
<dbReference type="GO" id="GO:0005737">
    <property type="term" value="C:cytoplasm"/>
    <property type="evidence" value="ECO:0007669"/>
    <property type="project" value="TreeGrafter"/>
</dbReference>
<dbReference type="Gene3D" id="3.90.79.10">
    <property type="entry name" value="Nucleoside Triphosphate Pyrophosphohydrolase"/>
    <property type="match status" value="1"/>
</dbReference>
<keyword evidence="3" id="KW-0479">Metal-binding</keyword>
<evidence type="ECO:0000256" key="3">
    <source>
        <dbReference type="ARBA" id="ARBA00022723"/>
    </source>
</evidence>
<dbReference type="InterPro" id="IPR000086">
    <property type="entry name" value="NUDIX_hydrolase_dom"/>
</dbReference>
<evidence type="ECO:0000313" key="8">
    <source>
        <dbReference type="Proteomes" id="UP000001299"/>
    </source>
</evidence>
<comment type="similarity">
    <text evidence="2">Belongs to the Nudix hydrolase family.</text>
</comment>
<reference evidence="7 8" key="1">
    <citation type="journal article" date="2010" name="PLoS ONE">
        <title>The glycobiome of the rumen bacterium Butyrivibrio proteoclasticus B316(T) highlights adaptation to a polysaccharide-rich environment.</title>
        <authorList>
            <person name="Kelly W.J."/>
            <person name="Leahy S.C."/>
            <person name="Altermann E."/>
            <person name="Yeoman C.J."/>
            <person name="Dunne J.C."/>
            <person name="Kong Z."/>
            <person name="Pacheco D.M."/>
            <person name="Li D."/>
            <person name="Noel S.J."/>
            <person name="Moon C.D."/>
            <person name="Cookson A.L."/>
            <person name="Attwood G.T."/>
        </authorList>
    </citation>
    <scope>NUCLEOTIDE SEQUENCE [LARGE SCALE GENOMIC DNA]</scope>
    <source>
        <strain evidence="8">ATCC 51982 / DSM 14932 / B316</strain>
    </source>
</reference>
<dbReference type="PANTHER" id="PTHR43758">
    <property type="entry name" value="7,8-DIHYDRO-8-OXOGUANINE TRIPHOSPHATASE"/>
    <property type="match status" value="1"/>
</dbReference>
<evidence type="ECO:0000256" key="1">
    <source>
        <dbReference type="ARBA" id="ARBA00001946"/>
    </source>
</evidence>
<dbReference type="PANTHER" id="PTHR43758:SF2">
    <property type="entry name" value="OXIDIZED PURINE NUCLEOSIDE TRIPHOSPHATE HYDROLASE"/>
    <property type="match status" value="1"/>
</dbReference>
<dbReference type="eggNOG" id="COG1051">
    <property type="taxonomic scope" value="Bacteria"/>
</dbReference>
<dbReference type="InterPro" id="IPR020084">
    <property type="entry name" value="NUDIX_hydrolase_CS"/>
</dbReference>
<dbReference type="SUPFAM" id="SSF55811">
    <property type="entry name" value="Nudix"/>
    <property type="match status" value="1"/>
</dbReference>
<gene>
    <name evidence="7" type="ordered locus">bpr_I0727</name>
</gene>
<dbReference type="InterPro" id="IPR003562">
    <property type="entry name" value="Mutator_MutX_prot"/>
</dbReference>
<dbReference type="GO" id="GO:0006281">
    <property type="term" value="P:DNA repair"/>
    <property type="evidence" value="ECO:0007669"/>
    <property type="project" value="InterPro"/>
</dbReference>
<keyword evidence="5" id="KW-0460">Magnesium</keyword>
<dbReference type="PROSITE" id="PS51462">
    <property type="entry name" value="NUDIX"/>
    <property type="match status" value="1"/>
</dbReference>
<dbReference type="RefSeq" id="WP_013280126.1">
    <property type="nucleotide sequence ID" value="NC_014387.1"/>
</dbReference>
<dbReference type="GO" id="GO:0046872">
    <property type="term" value="F:metal ion binding"/>
    <property type="evidence" value="ECO:0007669"/>
    <property type="project" value="UniProtKB-KW"/>
</dbReference>
<dbReference type="PRINTS" id="PR01402">
    <property type="entry name" value="MUTATORMUTX"/>
</dbReference>
<organism evidence="7 8">
    <name type="scientific">Butyrivibrio proteoclasticus (strain ATCC 51982 / DSM 14932 / B316)</name>
    <name type="common">Clostridium proteoclasticum</name>
    <dbReference type="NCBI Taxonomy" id="515622"/>
    <lineage>
        <taxon>Bacteria</taxon>
        <taxon>Bacillati</taxon>
        <taxon>Bacillota</taxon>
        <taxon>Clostridia</taxon>
        <taxon>Lachnospirales</taxon>
        <taxon>Lachnospiraceae</taxon>
        <taxon>Butyrivibrio</taxon>
    </lineage>
</organism>
<dbReference type="STRING" id="515622.bpr_I0727"/>
<feature type="domain" description="Nudix hydrolase" evidence="6">
    <location>
        <begin position="2"/>
        <end position="134"/>
    </location>
</feature>
<accession>E0S0Z5</accession>
<sequence>MARREGITTLCYLERGDEYLMLHRVSKKNDINKDKWIGVGGHLEDDESPEECIKREIYEETGYDIPLEDLEFRAIITFVSQKGDYELMSLFTAKAPDTEPKDCDEGKLEWVKKENIYDLNLWEGDKIFLRKLSESRDFFSLKLVYDTKDNLIEAVLNGKNIFDC</sequence>
<dbReference type="HOGENOM" id="CLU_037162_11_2_9"/>
<comment type="cofactor">
    <cofactor evidence="1">
        <name>Mg(2+)</name>
        <dbReference type="ChEBI" id="CHEBI:18420"/>
    </cofactor>
</comment>
<dbReference type="Pfam" id="PF00293">
    <property type="entry name" value="NUDIX"/>
    <property type="match status" value="1"/>
</dbReference>
<dbReference type="PROSITE" id="PS00893">
    <property type="entry name" value="NUDIX_BOX"/>
    <property type="match status" value="1"/>
</dbReference>
<keyword evidence="4" id="KW-0378">Hydrolase</keyword>
<evidence type="ECO:0000256" key="5">
    <source>
        <dbReference type="ARBA" id="ARBA00022842"/>
    </source>
</evidence>
<dbReference type="EMBL" id="CP001810">
    <property type="protein sequence ID" value="ADL33470.1"/>
    <property type="molecule type" value="Genomic_DNA"/>
</dbReference>